<evidence type="ECO:0000313" key="3">
    <source>
        <dbReference type="RefSeq" id="XP_040481548.1"/>
    </source>
</evidence>
<dbReference type="RefSeq" id="XP_040481548.1">
    <property type="nucleotide sequence ID" value="XM_040625614.1"/>
</dbReference>
<feature type="compositionally biased region" description="Low complexity" evidence="1">
    <location>
        <begin position="29"/>
        <end position="60"/>
    </location>
</feature>
<feature type="region of interest" description="Disordered" evidence="1">
    <location>
        <begin position="165"/>
        <end position="193"/>
    </location>
</feature>
<proteinExistence type="predicted"/>
<accession>A0A8M1FDT0</accession>
<organism evidence="2 3">
    <name type="scientific">Ursus maritimus</name>
    <name type="common">Polar bear</name>
    <name type="synonym">Thalarctos maritimus</name>
    <dbReference type="NCBI Taxonomy" id="29073"/>
    <lineage>
        <taxon>Eukaryota</taxon>
        <taxon>Metazoa</taxon>
        <taxon>Chordata</taxon>
        <taxon>Craniata</taxon>
        <taxon>Vertebrata</taxon>
        <taxon>Euteleostomi</taxon>
        <taxon>Mammalia</taxon>
        <taxon>Eutheria</taxon>
        <taxon>Laurasiatheria</taxon>
        <taxon>Carnivora</taxon>
        <taxon>Caniformia</taxon>
        <taxon>Ursidae</taxon>
        <taxon>Ursus</taxon>
    </lineage>
</organism>
<keyword evidence="2" id="KW-1185">Reference proteome</keyword>
<evidence type="ECO:0000256" key="1">
    <source>
        <dbReference type="SAM" id="MobiDB-lite"/>
    </source>
</evidence>
<evidence type="ECO:0000313" key="2">
    <source>
        <dbReference type="Proteomes" id="UP000261680"/>
    </source>
</evidence>
<feature type="region of interest" description="Disordered" evidence="1">
    <location>
        <begin position="1"/>
        <end position="81"/>
    </location>
</feature>
<dbReference type="Proteomes" id="UP000261680">
    <property type="component" value="Unplaced"/>
</dbReference>
<dbReference type="GeneID" id="121101669"/>
<sequence>MAMSLGEPRRAKNSSDGCPRGCPQPLLESATAPATASSAQQPRQGPAPAADSARSPPGVGWSSGAGGSGSGAGSAHARWGRSRTSGRRRILWLLRRCAGDREGGAGPRWHLLSFLSSVLDAGIAERPFFARPVVDTAVTKQPRPFPADRKSLHLFQRRGGLALLKGPEKKSRRGGAGEEPSSECAMPGAHPQTRRRDLRLVPVLPHQAFLTTATIPTVLLWYTQQDRWWGESKPSISDLRKCLFVTTSTSPFPVRSLELRARLRNPPTSFLFDKCKATACSFHQGLGAWSP</sequence>
<dbReference type="AlphaFoldDB" id="A0A8M1FDT0"/>
<reference evidence="3" key="1">
    <citation type="submission" date="2025-08" db="UniProtKB">
        <authorList>
            <consortium name="RefSeq"/>
        </authorList>
    </citation>
    <scope>IDENTIFICATION</scope>
    <source>
        <tissue evidence="3">Whole blood</tissue>
    </source>
</reference>
<feature type="compositionally biased region" description="Gly residues" evidence="1">
    <location>
        <begin position="61"/>
        <end position="72"/>
    </location>
</feature>
<gene>
    <name evidence="3" type="primary">LOC121101669</name>
</gene>
<name>A0A8M1FDT0_URSMA</name>
<dbReference type="KEGG" id="umr:121101669"/>
<protein>
    <submittedName>
        <fullName evidence="3">Uncharacterized protein LOC121101669</fullName>
    </submittedName>
</protein>